<dbReference type="NCBIfam" id="TIGR00205">
    <property type="entry name" value="fliE"/>
    <property type="match status" value="1"/>
</dbReference>
<comment type="subcellular location">
    <subcellularLocation>
        <location evidence="1 4">Bacterial flagellum basal body</location>
    </subcellularLocation>
</comment>
<dbReference type="GO" id="GO:0009425">
    <property type="term" value="C:bacterial-type flagellum basal body"/>
    <property type="evidence" value="ECO:0007669"/>
    <property type="project" value="UniProtKB-SubCell"/>
</dbReference>
<evidence type="ECO:0000256" key="2">
    <source>
        <dbReference type="ARBA" id="ARBA00009272"/>
    </source>
</evidence>
<evidence type="ECO:0000313" key="6">
    <source>
        <dbReference type="EMBL" id="RJP61223.1"/>
    </source>
</evidence>
<dbReference type="EMBL" id="QZJZ01000015">
    <property type="protein sequence ID" value="RJP61223.1"/>
    <property type="molecule type" value="Genomic_DNA"/>
</dbReference>
<sequence>MADLSPIKPIAGPIIPEIPRIGKPVAPGQNEKSFSSVLTDVISDVSKLQNSAEQSVQKLATGEVKDVHQVMIAMGEADVAFKMMMEIRNKLIGAYKEIIKTPV</sequence>
<proteinExistence type="inferred from homology"/>
<accession>A0A3A4R837</accession>
<dbReference type="InterPro" id="IPR001624">
    <property type="entry name" value="FliE"/>
</dbReference>
<dbReference type="PRINTS" id="PR01006">
    <property type="entry name" value="FLGHOOKFLIE"/>
</dbReference>
<dbReference type="GO" id="GO:0071973">
    <property type="term" value="P:bacterial-type flagellum-dependent cell motility"/>
    <property type="evidence" value="ECO:0007669"/>
    <property type="project" value="InterPro"/>
</dbReference>
<dbReference type="GO" id="GO:0005198">
    <property type="term" value="F:structural molecule activity"/>
    <property type="evidence" value="ECO:0007669"/>
    <property type="project" value="UniProtKB-UniRule"/>
</dbReference>
<dbReference type="AlphaFoldDB" id="A0A3A4R837"/>
<dbReference type="HAMAP" id="MF_00724">
    <property type="entry name" value="FliE"/>
    <property type="match status" value="1"/>
</dbReference>
<dbReference type="Pfam" id="PF02049">
    <property type="entry name" value="FliE"/>
    <property type="match status" value="1"/>
</dbReference>
<evidence type="ECO:0000256" key="3">
    <source>
        <dbReference type="ARBA" id="ARBA00023143"/>
    </source>
</evidence>
<dbReference type="PANTHER" id="PTHR34653">
    <property type="match status" value="1"/>
</dbReference>
<evidence type="ECO:0000256" key="4">
    <source>
        <dbReference type="HAMAP-Rule" id="MF_00724"/>
    </source>
</evidence>
<organism evidence="6 7">
    <name type="scientific">Candidatus Auribacter fodinae</name>
    <dbReference type="NCBI Taxonomy" id="2093366"/>
    <lineage>
        <taxon>Bacteria</taxon>
        <taxon>Pseudomonadati</taxon>
        <taxon>Candidatus Auribacterota</taxon>
        <taxon>Candidatus Auribacteria</taxon>
        <taxon>Candidatus Auribacterales</taxon>
        <taxon>Candidatus Auribacteraceae</taxon>
        <taxon>Candidatus Auribacter</taxon>
    </lineage>
</organism>
<dbReference type="Proteomes" id="UP000266426">
    <property type="component" value="Unassembled WGS sequence"/>
</dbReference>
<evidence type="ECO:0000256" key="5">
    <source>
        <dbReference type="NCBIfam" id="TIGR00205"/>
    </source>
</evidence>
<keyword evidence="6" id="KW-0966">Cell projection</keyword>
<name>A0A3A4R837_9BACT</name>
<dbReference type="GO" id="GO:0003774">
    <property type="term" value="F:cytoskeletal motor activity"/>
    <property type="evidence" value="ECO:0007669"/>
    <property type="project" value="InterPro"/>
</dbReference>
<evidence type="ECO:0000256" key="1">
    <source>
        <dbReference type="ARBA" id="ARBA00004117"/>
    </source>
</evidence>
<protein>
    <recommendedName>
        <fullName evidence="4 5">Flagellar hook-basal body complex protein FliE</fullName>
    </recommendedName>
</protein>
<reference evidence="6 7" key="1">
    <citation type="journal article" date="2017" name="ISME J.">
        <title>Energy and carbon metabolisms in a deep terrestrial subsurface fluid microbial community.</title>
        <authorList>
            <person name="Momper L."/>
            <person name="Jungbluth S.P."/>
            <person name="Lee M.D."/>
            <person name="Amend J.P."/>
        </authorList>
    </citation>
    <scope>NUCLEOTIDE SEQUENCE [LARGE SCALE GENOMIC DNA]</scope>
    <source>
        <strain evidence="6">SURF_26</strain>
    </source>
</reference>
<comment type="similarity">
    <text evidence="2 4">Belongs to the FliE family.</text>
</comment>
<keyword evidence="6" id="KW-0969">Cilium</keyword>
<evidence type="ECO:0000313" key="7">
    <source>
        <dbReference type="Proteomes" id="UP000266426"/>
    </source>
</evidence>
<keyword evidence="6" id="KW-0282">Flagellum</keyword>
<gene>
    <name evidence="4 6" type="primary">fliE</name>
    <name evidence="6" type="ORF">C4541_02490</name>
</gene>
<keyword evidence="3 4" id="KW-0975">Bacterial flagellum</keyword>
<dbReference type="PANTHER" id="PTHR34653:SF1">
    <property type="entry name" value="FLAGELLAR HOOK-BASAL BODY COMPLEX PROTEIN FLIE"/>
    <property type="match status" value="1"/>
</dbReference>
<comment type="caution">
    <text evidence="6">The sequence shown here is derived from an EMBL/GenBank/DDBJ whole genome shotgun (WGS) entry which is preliminary data.</text>
</comment>